<protein>
    <submittedName>
        <fullName evidence="1">Uncharacterized protein</fullName>
    </submittedName>
</protein>
<proteinExistence type="predicted"/>
<comment type="caution">
    <text evidence="1">The sequence shown here is derived from an EMBL/GenBank/DDBJ whole genome shotgun (WGS) entry which is preliminary data.</text>
</comment>
<reference evidence="1" key="1">
    <citation type="submission" date="2020-07" db="EMBL/GenBank/DDBJ databases">
        <title>Multicomponent nature underlies the extraordinary mechanical properties of spider dragline silk.</title>
        <authorList>
            <person name="Kono N."/>
            <person name="Nakamura H."/>
            <person name="Mori M."/>
            <person name="Yoshida Y."/>
            <person name="Ohtoshi R."/>
            <person name="Malay A.D."/>
            <person name="Moran D.A.P."/>
            <person name="Tomita M."/>
            <person name="Numata K."/>
            <person name="Arakawa K."/>
        </authorList>
    </citation>
    <scope>NUCLEOTIDE SEQUENCE</scope>
</reference>
<organism evidence="1 2">
    <name type="scientific">Trichonephila clavata</name>
    <name type="common">Joro spider</name>
    <name type="synonym">Nephila clavata</name>
    <dbReference type="NCBI Taxonomy" id="2740835"/>
    <lineage>
        <taxon>Eukaryota</taxon>
        <taxon>Metazoa</taxon>
        <taxon>Ecdysozoa</taxon>
        <taxon>Arthropoda</taxon>
        <taxon>Chelicerata</taxon>
        <taxon>Arachnida</taxon>
        <taxon>Araneae</taxon>
        <taxon>Araneomorphae</taxon>
        <taxon>Entelegynae</taxon>
        <taxon>Araneoidea</taxon>
        <taxon>Nephilidae</taxon>
        <taxon>Trichonephila</taxon>
    </lineage>
</organism>
<dbReference type="Proteomes" id="UP000887116">
    <property type="component" value="Unassembled WGS sequence"/>
</dbReference>
<evidence type="ECO:0000313" key="1">
    <source>
        <dbReference type="EMBL" id="GFR12391.1"/>
    </source>
</evidence>
<keyword evidence="2" id="KW-1185">Reference proteome</keyword>
<name>A0A8X6GVW0_TRICU</name>
<accession>A0A8X6GVW0</accession>
<dbReference type="AlphaFoldDB" id="A0A8X6GVW0"/>
<evidence type="ECO:0000313" key="2">
    <source>
        <dbReference type="Proteomes" id="UP000887116"/>
    </source>
</evidence>
<gene>
    <name evidence="1" type="ORF">TNCT_632061</name>
</gene>
<sequence length="67" mass="7738">MDVNAQGLEEHMALDYLKMGDITEMDRPTYSLDCHTIENVWDVLNSQISARKDYSLAPPGIEKYTFR</sequence>
<dbReference type="EMBL" id="BMAO01026774">
    <property type="protein sequence ID" value="GFR12391.1"/>
    <property type="molecule type" value="Genomic_DNA"/>
</dbReference>